<name>A0ABY7EC02_MYAAR</name>
<evidence type="ECO:0000313" key="1">
    <source>
        <dbReference type="EMBL" id="WAR06196.1"/>
    </source>
</evidence>
<keyword evidence="2" id="KW-1185">Reference proteome</keyword>
<proteinExistence type="predicted"/>
<evidence type="ECO:0000313" key="2">
    <source>
        <dbReference type="Proteomes" id="UP001164746"/>
    </source>
</evidence>
<dbReference type="Proteomes" id="UP001164746">
    <property type="component" value="Chromosome 5"/>
</dbReference>
<protein>
    <submittedName>
        <fullName evidence="1">Uncharacterized protein</fullName>
    </submittedName>
</protein>
<accession>A0ABY7EC02</accession>
<reference evidence="1" key="1">
    <citation type="submission" date="2022-11" db="EMBL/GenBank/DDBJ databases">
        <title>Centuries of genome instability and evolution in soft-shell clam transmissible cancer (bioRxiv).</title>
        <authorList>
            <person name="Hart S.F.M."/>
            <person name="Yonemitsu M.A."/>
            <person name="Giersch R.M."/>
            <person name="Beal B.F."/>
            <person name="Arriagada G."/>
            <person name="Davis B.W."/>
            <person name="Ostrander E.A."/>
            <person name="Goff S.P."/>
            <person name="Metzger M.J."/>
        </authorList>
    </citation>
    <scope>NUCLEOTIDE SEQUENCE</scope>
    <source>
        <strain evidence="1">MELC-2E11</strain>
        <tissue evidence="1">Siphon/mantle</tissue>
    </source>
</reference>
<organism evidence="1 2">
    <name type="scientific">Mya arenaria</name>
    <name type="common">Soft-shell clam</name>
    <dbReference type="NCBI Taxonomy" id="6604"/>
    <lineage>
        <taxon>Eukaryota</taxon>
        <taxon>Metazoa</taxon>
        <taxon>Spiralia</taxon>
        <taxon>Lophotrochozoa</taxon>
        <taxon>Mollusca</taxon>
        <taxon>Bivalvia</taxon>
        <taxon>Autobranchia</taxon>
        <taxon>Heteroconchia</taxon>
        <taxon>Euheterodonta</taxon>
        <taxon>Imparidentia</taxon>
        <taxon>Neoheterodontei</taxon>
        <taxon>Myida</taxon>
        <taxon>Myoidea</taxon>
        <taxon>Myidae</taxon>
        <taxon>Mya</taxon>
    </lineage>
</organism>
<dbReference type="EMBL" id="CP111016">
    <property type="protein sequence ID" value="WAR06196.1"/>
    <property type="molecule type" value="Genomic_DNA"/>
</dbReference>
<gene>
    <name evidence="1" type="ORF">MAR_021565</name>
</gene>
<sequence>MTGCMIGVLLVCIKEFEFDTYDVYEQDQFLSISTTCVFPAMQEYMDISWYTYEEKKQEKRTVVSRLPLFSSFNDNEKRSIADAMDFKHMVRNATTSVDMLCKLHVITNGELYVTERGKTFGNSCAVVNAFKLSMRPTSDVTKVLPILREETRRKYNIHMLPTNTNFSATDEIKLLVMGLEQYNNILMVNVNKFATSIDIALSFCTDLKLF</sequence>